<reference evidence="2 3" key="1">
    <citation type="journal article" date="2016" name="Mol. Biol. Evol.">
        <title>Comparative Genomics of Early-Diverging Mushroom-Forming Fungi Provides Insights into the Origins of Lignocellulose Decay Capabilities.</title>
        <authorList>
            <person name="Nagy L.G."/>
            <person name="Riley R."/>
            <person name="Tritt A."/>
            <person name="Adam C."/>
            <person name="Daum C."/>
            <person name="Floudas D."/>
            <person name="Sun H."/>
            <person name="Yadav J.S."/>
            <person name="Pangilinan J."/>
            <person name="Larsson K.H."/>
            <person name="Matsuura K."/>
            <person name="Barry K."/>
            <person name="Labutti K."/>
            <person name="Kuo R."/>
            <person name="Ohm R.A."/>
            <person name="Bhattacharya S.S."/>
            <person name="Shirouzu T."/>
            <person name="Yoshinaga Y."/>
            <person name="Martin F.M."/>
            <person name="Grigoriev I.V."/>
            <person name="Hibbett D.S."/>
        </authorList>
    </citation>
    <scope>NUCLEOTIDE SEQUENCE [LARGE SCALE GENOMIC DNA]</scope>
    <source>
        <strain evidence="2 3">HHB12029</strain>
    </source>
</reference>
<dbReference type="Proteomes" id="UP000077266">
    <property type="component" value="Unassembled WGS sequence"/>
</dbReference>
<accession>A0A166A8Y3</accession>
<keyword evidence="3" id="KW-1185">Reference proteome</keyword>
<evidence type="ECO:0000313" key="3">
    <source>
        <dbReference type="Proteomes" id="UP000077266"/>
    </source>
</evidence>
<organism evidence="2 3">
    <name type="scientific">Exidia glandulosa HHB12029</name>
    <dbReference type="NCBI Taxonomy" id="1314781"/>
    <lineage>
        <taxon>Eukaryota</taxon>
        <taxon>Fungi</taxon>
        <taxon>Dikarya</taxon>
        <taxon>Basidiomycota</taxon>
        <taxon>Agaricomycotina</taxon>
        <taxon>Agaricomycetes</taxon>
        <taxon>Auriculariales</taxon>
        <taxon>Exidiaceae</taxon>
        <taxon>Exidia</taxon>
    </lineage>
</organism>
<gene>
    <name evidence="2" type="ORF">EXIGLDRAFT_140013</name>
</gene>
<dbReference type="STRING" id="1314781.A0A166A8Y3"/>
<proteinExistence type="predicted"/>
<evidence type="ECO:0000313" key="2">
    <source>
        <dbReference type="EMBL" id="KZV89649.1"/>
    </source>
</evidence>
<protein>
    <submittedName>
        <fullName evidence="2">Uncharacterized protein</fullName>
    </submittedName>
</protein>
<feature type="compositionally biased region" description="Basic and acidic residues" evidence="1">
    <location>
        <begin position="239"/>
        <end position="256"/>
    </location>
</feature>
<feature type="region of interest" description="Disordered" evidence="1">
    <location>
        <begin position="188"/>
        <end position="267"/>
    </location>
</feature>
<dbReference type="EMBL" id="KV426067">
    <property type="protein sequence ID" value="KZV89649.1"/>
    <property type="molecule type" value="Genomic_DNA"/>
</dbReference>
<name>A0A166A8Y3_EXIGL</name>
<feature type="region of interest" description="Disordered" evidence="1">
    <location>
        <begin position="1"/>
        <end position="78"/>
    </location>
</feature>
<feature type="compositionally biased region" description="Low complexity" evidence="1">
    <location>
        <begin position="40"/>
        <end position="50"/>
    </location>
</feature>
<dbReference type="AlphaFoldDB" id="A0A166A8Y3"/>
<dbReference type="InParanoid" id="A0A166A8Y3"/>
<sequence length="328" mass="33988">MQTASSLVASPPLDRPMSAPPPPSGLNGSVSAAPKPPLASPALSTSSAFAGAPKPSRAKGLQLGASKQPASLAAQIAAADDDADGAAIEDAWGGDLMDVTADEGDWTAFESAPLPAADEDDDGFDNPWAEAAAAAAPPSLSLTQPPKPKAKPKPAAHTFASSAPVPAFKPITPPVVHAPVKASAIARVARPAVASPSPPKPKNDGWGESWGDNDDADDGGIPPEPAEPEPASAATPPLTKEDKAAEMARRREERNGLRPPKQRRRQAKPDIVHVCITRARPCLFAVFHVLWEGTRRILDCPRCLDADLVFHALQDLRSTIAPVGPASK</sequence>
<feature type="region of interest" description="Disordered" evidence="1">
    <location>
        <begin position="111"/>
        <end position="166"/>
    </location>
</feature>
<evidence type="ECO:0000256" key="1">
    <source>
        <dbReference type="SAM" id="MobiDB-lite"/>
    </source>
</evidence>